<sequence length="449" mass="48707">MQPLTLPALLNWWWQSTLLLGAGWLFYQLALRPEPGFRYNRRFLCLAPLLALVGPPLLPLATPLLQSWLPTAAPTAPLRMASFLLPAVSAGGAPTSAFDWRLAALALYGAGVALGLAGLGTRLGRLWRLTRRLPREARPGYVLVRTGGRLPTSSFGRWVFWDETAPLAPAEAALVLAHEVAHVRQRHSLDRLLLEVLRSVLWPNPFVHLYPRALELTHEYLADAAVLGPKPAPEAATHYGALLARLTLQRLQLASPLAHSFTYSQTLNRIAMLKPSQSVRRWKQWLPLPATALLLLTLAAANATAQTAPPPPPLPPPSLMPPPPPPPKLEKVYTMVDQMPEYPGGQDQLLKDVGANTKYPAAAKAANLGGKVFIQFVIGSDGIMRDITLMKGITPPAGQEAAARELDAAALQAIGALQPRWTPGRHKGRPVAVSYTIPLTFAPEPAPAR</sequence>
<dbReference type="GO" id="GO:0055085">
    <property type="term" value="P:transmembrane transport"/>
    <property type="evidence" value="ECO:0007669"/>
    <property type="project" value="InterPro"/>
</dbReference>
<evidence type="ECO:0000259" key="12">
    <source>
        <dbReference type="PROSITE" id="PS52015"/>
    </source>
</evidence>
<dbReference type="InterPro" id="IPR006260">
    <property type="entry name" value="TonB/TolA_C"/>
</dbReference>
<evidence type="ECO:0000256" key="3">
    <source>
        <dbReference type="ARBA" id="ARBA00022448"/>
    </source>
</evidence>
<dbReference type="STRING" id="1121955.SAMN02745146_2990"/>
<evidence type="ECO:0000256" key="11">
    <source>
        <dbReference type="SAM" id="Phobius"/>
    </source>
</evidence>
<evidence type="ECO:0000256" key="2">
    <source>
        <dbReference type="ARBA" id="ARBA00006555"/>
    </source>
</evidence>
<evidence type="ECO:0000256" key="8">
    <source>
        <dbReference type="ARBA" id="ARBA00022989"/>
    </source>
</evidence>
<reference evidence="13 14" key="1">
    <citation type="submission" date="2016-11" db="EMBL/GenBank/DDBJ databases">
        <authorList>
            <person name="Jaros S."/>
            <person name="Januszkiewicz K."/>
            <person name="Wedrychowicz H."/>
        </authorList>
    </citation>
    <scope>NUCLEOTIDE SEQUENCE [LARGE SCALE GENOMIC DNA]</scope>
    <source>
        <strain evidence="13 14">DSM 21074</strain>
    </source>
</reference>
<dbReference type="PROSITE" id="PS52015">
    <property type="entry name" value="TONB_CTD"/>
    <property type="match status" value="1"/>
</dbReference>
<dbReference type="InterPro" id="IPR051045">
    <property type="entry name" value="TonB-dependent_transducer"/>
</dbReference>
<evidence type="ECO:0000256" key="6">
    <source>
        <dbReference type="ARBA" id="ARBA00022692"/>
    </source>
</evidence>
<protein>
    <submittedName>
        <fullName evidence="13">TonB family C-terminal domain-containing protein</fullName>
    </submittedName>
</protein>
<dbReference type="SUPFAM" id="SSF74653">
    <property type="entry name" value="TolA/TonB C-terminal domain"/>
    <property type="match status" value="1"/>
</dbReference>
<evidence type="ECO:0000256" key="10">
    <source>
        <dbReference type="SAM" id="MobiDB-lite"/>
    </source>
</evidence>
<keyword evidence="3" id="KW-0813">Transport</keyword>
<dbReference type="InterPro" id="IPR037682">
    <property type="entry name" value="TonB_C"/>
</dbReference>
<keyword evidence="6 11" id="KW-0812">Transmembrane</keyword>
<keyword evidence="5" id="KW-0997">Cell inner membrane</keyword>
<feature type="transmembrane region" description="Helical" evidence="11">
    <location>
        <begin position="43"/>
        <end position="61"/>
    </location>
</feature>
<dbReference type="RefSeq" id="WP_073110667.1">
    <property type="nucleotide sequence ID" value="NZ_FQYN01000006.1"/>
</dbReference>
<comment type="subcellular location">
    <subcellularLocation>
        <location evidence="1">Cell inner membrane</location>
        <topology evidence="1">Single-pass membrane protein</topology>
        <orientation evidence="1">Periplasmic side</orientation>
    </subcellularLocation>
</comment>
<keyword evidence="9 11" id="KW-0472">Membrane</keyword>
<dbReference type="EMBL" id="FQYN01000006">
    <property type="protein sequence ID" value="SHJ38551.1"/>
    <property type="molecule type" value="Genomic_DNA"/>
</dbReference>
<evidence type="ECO:0000256" key="7">
    <source>
        <dbReference type="ARBA" id="ARBA00022927"/>
    </source>
</evidence>
<keyword evidence="8 11" id="KW-1133">Transmembrane helix</keyword>
<dbReference type="Gene3D" id="3.30.1150.10">
    <property type="match status" value="1"/>
</dbReference>
<dbReference type="Pfam" id="PF03544">
    <property type="entry name" value="TonB_C"/>
    <property type="match status" value="1"/>
</dbReference>
<comment type="similarity">
    <text evidence="2">Belongs to the TonB family.</text>
</comment>
<dbReference type="AlphaFoldDB" id="A0A1M6IVR3"/>
<dbReference type="GO" id="GO:0098797">
    <property type="term" value="C:plasma membrane protein complex"/>
    <property type="evidence" value="ECO:0007669"/>
    <property type="project" value="TreeGrafter"/>
</dbReference>
<dbReference type="Pfam" id="PF05569">
    <property type="entry name" value="Peptidase_M56"/>
    <property type="match status" value="1"/>
</dbReference>
<evidence type="ECO:0000313" key="14">
    <source>
        <dbReference type="Proteomes" id="UP000184418"/>
    </source>
</evidence>
<feature type="domain" description="TonB C-terminal" evidence="12">
    <location>
        <begin position="344"/>
        <end position="449"/>
    </location>
</feature>
<accession>A0A1M6IVR3</accession>
<feature type="compositionally biased region" description="Pro residues" evidence="10">
    <location>
        <begin position="308"/>
        <end position="324"/>
    </location>
</feature>
<name>A0A1M6IVR3_9BACT</name>
<keyword evidence="14" id="KW-1185">Reference proteome</keyword>
<dbReference type="PANTHER" id="PTHR33446">
    <property type="entry name" value="PROTEIN TONB-RELATED"/>
    <property type="match status" value="1"/>
</dbReference>
<evidence type="ECO:0000256" key="9">
    <source>
        <dbReference type="ARBA" id="ARBA00023136"/>
    </source>
</evidence>
<keyword evidence="7" id="KW-0653">Protein transport</keyword>
<feature type="transmembrane region" description="Helical" evidence="11">
    <location>
        <begin position="12"/>
        <end position="31"/>
    </location>
</feature>
<dbReference type="OrthoDB" id="1039448at2"/>
<feature type="region of interest" description="Disordered" evidence="10">
    <location>
        <begin position="305"/>
        <end position="324"/>
    </location>
</feature>
<gene>
    <name evidence="13" type="ORF">SAMN02745146_2990</name>
</gene>
<evidence type="ECO:0000256" key="4">
    <source>
        <dbReference type="ARBA" id="ARBA00022475"/>
    </source>
</evidence>
<feature type="transmembrane region" description="Helical" evidence="11">
    <location>
        <begin position="102"/>
        <end position="123"/>
    </location>
</feature>
<keyword evidence="4" id="KW-1003">Cell membrane</keyword>
<proteinExistence type="inferred from homology"/>
<dbReference type="PANTHER" id="PTHR33446:SF2">
    <property type="entry name" value="PROTEIN TONB"/>
    <property type="match status" value="1"/>
</dbReference>
<evidence type="ECO:0000256" key="5">
    <source>
        <dbReference type="ARBA" id="ARBA00022519"/>
    </source>
</evidence>
<dbReference type="InterPro" id="IPR008756">
    <property type="entry name" value="Peptidase_M56"/>
</dbReference>
<evidence type="ECO:0000256" key="1">
    <source>
        <dbReference type="ARBA" id="ARBA00004383"/>
    </source>
</evidence>
<evidence type="ECO:0000313" key="13">
    <source>
        <dbReference type="EMBL" id="SHJ38551.1"/>
    </source>
</evidence>
<dbReference type="NCBIfam" id="TIGR01352">
    <property type="entry name" value="tonB_Cterm"/>
    <property type="match status" value="1"/>
</dbReference>
<dbReference type="GO" id="GO:0031992">
    <property type="term" value="F:energy transducer activity"/>
    <property type="evidence" value="ECO:0007669"/>
    <property type="project" value="TreeGrafter"/>
</dbReference>
<dbReference type="GO" id="GO:0015031">
    <property type="term" value="P:protein transport"/>
    <property type="evidence" value="ECO:0007669"/>
    <property type="project" value="UniProtKB-KW"/>
</dbReference>
<dbReference type="Proteomes" id="UP000184418">
    <property type="component" value="Unassembled WGS sequence"/>
</dbReference>
<organism evidence="13 14">
    <name type="scientific">Hymenobacter daecheongensis DSM 21074</name>
    <dbReference type="NCBI Taxonomy" id="1121955"/>
    <lineage>
        <taxon>Bacteria</taxon>
        <taxon>Pseudomonadati</taxon>
        <taxon>Bacteroidota</taxon>
        <taxon>Cytophagia</taxon>
        <taxon>Cytophagales</taxon>
        <taxon>Hymenobacteraceae</taxon>
        <taxon>Hymenobacter</taxon>
    </lineage>
</organism>